<feature type="transmembrane region" description="Helical" evidence="3">
    <location>
        <begin position="93"/>
        <end position="112"/>
    </location>
</feature>
<dbReference type="InterPro" id="IPR049467">
    <property type="entry name" value="UBAP-1-like_UBA2"/>
</dbReference>
<keyword evidence="1" id="KW-0175">Coiled coil</keyword>
<feature type="region of interest" description="Disordered" evidence="2">
    <location>
        <begin position="510"/>
        <end position="533"/>
    </location>
</feature>
<keyword evidence="3" id="KW-1133">Transmembrane helix</keyword>
<feature type="domain" description="UBA" evidence="4">
    <location>
        <begin position="1002"/>
        <end position="1045"/>
    </location>
</feature>
<feature type="compositionally biased region" description="Pro residues" evidence="2">
    <location>
        <begin position="200"/>
        <end position="212"/>
    </location>
</feature>
<reference evidence="7" key="1">
    <citation type="submission" date="2024-04" db="EMBL/GenBank/DDBJ databases">
        <title>Salinicola lusitanus LLJ914,a marine bacterium isolated from the Okinawa Trough.</title>
        <authorList>
            <person name="Li J."/>
        </authorList>
    </citation>
    <scope>NUCLEOTIDE SEQUENCE [LARGE SCALE GENOMIC DNA]</scope>
</reference>
<dbReference type="PROSITE" id="PS50030">
    <property type="entry name" value="UBA"/>
    <property type="match status" value="1"/>
</dbReference>
<keyword evidence="3" id="KW-0812">Transmembrane</keyword>
<protein>
    <submittedName>
        <fullName evidence="6">Uncharacterized protein</fullName>
    </submittedName>
</protein>
<name>A0AAW0P5E7_9GOBI</name>
<dbReference type="Proteomes" id="UP001460270">
    <property type="component" value="Unassembled WGS sequence"/>
</dbReference>
<keyword evidence="7" id="KW-1185">Reference proteome</keyword>
<accession>A0AAW0P5E7</accession>
<dbReference type="PANTHER" id="PTHR48190:SF2">
    <property type="entry name" value="PROGRAMMED CELL DEATH PROTEIN 7"/>
    <property type="match status" value="1"/>
</dbReference>
<feature type="transmembrane region" description="Helical" evidence="3">
    <location>
        <begin position="60"/>
        <end position="81"/>
    </location>
</feature>
<dbReference type="GO" id="GO:0005689">
    <property type="term" value="C:U12-type spliceosomal complex"/>
    <property type="evidence" value="ECO:0007669"/>
    <property type="project" value="TreeGrafter"/>
</dbReference>
<feature type="compositionally biased region" description="Basic and acidic residues" evidence="2">
    <location>
        <begin position="514"/>
        <end position="532"/>
    </location>
</feature>
<feature type="domain" description="UMA" evidence="5">
    <location>
        <begin position="698"/>
        <end position="743"/>
    </location>
</feature>
<evidence type="ECO:0000256" key="3">
    <source>
        <dbReference type="SAM" id="Phobius"/>
    </source>
</evidence>
<feature type="region of interest" description="Disordered" evidence="2">
    <location>
        <begin position="148"/>
        <end position="218"/>
    </location>
</feature>
<evidence type="ECO:0000259" key="4">
    <source>
        <dbReference type="PROSITE" id="PS50030"/>
    </source>
</evidence>
<feature type="compositionally biased region" description="Polar residues" evidence="2">
    <location>
        <begin position="898"/>
        <end position="911"/>
    </location>
</feature>
<dbReference type="InterPro" id="IPR023340">
    <property type="entry name" value="UMA"/>
</dbReference>
<gene>
    <name evidence="6" type="ORF">WMY93_013215</name>
</gene>
<dbReference type="InterPro" id="IPR031974">
    <property type="entry name" value="PDCD7"/>
</dbReference>
<organism evidence="6 7">
    <name type="scientific">Mugilogobius chulae</name>
    <name type="common">yellowstripe goby</name>
    <dbReference type="NCBI Taxonomy" id="88201"/>
    <lineage>
        <taxon>Eukaryota</taxon>
        <taxon>Metazoa</taxon>
        <taxon>Chordata</taxon>
        <taxon>Craniata</taxon>
        <taxon>Vertebrata</taxon>
        <taxon>Euteleostomi</taxon>
        <taxon>Actinopterygii</taxon>
        <taxon>Neopterygii</taxon>
        <taxon>Teleostei</taxon>
        <taxon>Neoteleostei</taxon>
        <taxon>Acanthomorphata</taxon>
        <taxon>Gobiaria</taxon>
        <taxon>Gobiiformes</taxon>
        <taxon>Gobioidei</taxon>
        <taxon>Gobiidae</taxon>
        <taxon>Gobionellinae</taxon>
        <taxon>Mugilogobius</taxon>
    </lineage>
</organism>
<proteinExistence type="predicted"/>
<evidence type="ECO:0000256" key="1">
    <source>
        <dbReference type="SAM" id="Coils"/>
    </source>
</evidence>
<sequence length="1047" mass="118512">MIGTHQVVITLQLGTLRRCLFIHQHFQHQGTLAPLLCLFPNLSTHLFPHLRLGILHHHHLVSLLVLVLITLLFLASLRVLIRVLFQINFLFPLLVHLRVLILFLVLILIVGWSSSSSRSWCSPRSSSWSRSSPCSCFFSGPPPCPLPGPPQGQLSVPPPGPSQGPPPCPLPGPPQGPLSGPLPGLPQGHLSGPLSVSPQSPYPVPCSIPPGPSSFMQSNYRPRIAAQQSSQNQQQFSESGHTFFHERQMFVAPNIKPKPEDEATIQRREDQKWIKQFLETKGRSIKNASQKCESPLPNQISIREMKKTLYSTAQLVSQLTTICENLKLNVDDPKEWNDSFAKALQMKQEIQSRLKMISDDEHLQRVKAKVSAIAKRRARRLRAKKRLRMEEQHREAQIAEKDAAIEKWRMKKIHEEEEKKKEEELKRAADAVLCEVRKKQADVKRMQDILKSLEKLRKLRKEAASRKGIFTDQQSDETFNKLLEELRSVAKKRTEVYGAEQRALMVMLEGEQEEERKRDLEGKRKRERDKQMQKKRRIDMMLFGDDTPPDPFMQPFRQYYTQAELSLPALVQIRREWDAFLVPPDHPEGSAVPQGWVLPDAPSDQTWASALQTSDAESDCEVREQTCLSLQSRIQGVKFVQLKGQPGSSRLSRRPFTSSPGCLPYGSLAATVIIAARLKAEPHVTYRENIGIEELNTMEGIPLKMPECASQEELVEDVHVTVPDYLTILRETEYDFSLEKWVLTGLQNGFMKRPASVSSSSSCTSGLQPSCPPYWMMFSSPQQTQPRQRSYSLNPSVLRAKFTISDSEDESESPVETISVPLPEKKDLNVEKPCTLSQRSQRKAQKAFVPDLLHPPTCLSSLPHQRRKNLRQCSLSVLETPSRMPSICRANPHRRPSTGESISPNSCTNPSVVSRPLGLPSAGRDSAVELLAALSPEERELLGVITSRGYPLRTAIMALQKTGRQAPEKILNYLVACDHLCQLGYDIMQVEEALEMFQNCETKAEEFLHLLSQFNEMGFQQNAIKEVLLVHENHRERALEELMMRVA</sequence>
<dbReference type="Gene3D" id="1.20.120.1920">
    <property type="entry name" value="UBAP1 SOUBA domain"/>
    <property type="match status" value="1"/>
</dbReference>
<feature type="coiled-coil region" evidence="1">
    <location>
        <begin position="405"/>
        <end position="466"/>
    </location>
</feature>
<dbReference type="AlphaFoldDB" id="A0AAW0P5E7"/>
<feature type="compositionally biased region" description="Low complexity" evidence="2">
    <location>
        <begin position="177"/>
        <end position="195"/>
    </location>
</feature>
<dbReference type="InterPro" id="IPR052831">
    <property type="entry name" value="Apoptosis_promoter"/>
</dbReference>
<dbReference type="InterPro" id="IPR042575">
    <property type="entry name" value="UBAP1_C"/>
</dbReference>
<dbReference type="EMBL" id="JBBPFD010000009">
    <property type="protein sequence ID" value="KAK7913004.1"/>
    <property type="molecule type" value="Genomic_DNA"/>
</dbReference>
<dbReference type="PANTHER" id="PTHR48190">
    <property type="entry name" value="PROGRAMMED CELL DEATH PROTEIN 7"/>
    <property type="match status" value="1"/>
</dbReference>
<feature type="compositionally biased region" description="Pro residues" evidence="2">
    <location>
        <begin position="148"/>
        <end position="176"/>
    </location>
</feature>
<dbReference type="Pfam" id="PF16021">
    <property type="entry name" value="PDCD7"/>
    <property type="match status" value="1"/>
</dbReference>
<evidence type="ECO:0000256" key="2">
    <source>
        <dbReference type="SAM" id="MobiDB-lite"/>
    </source>
</evidence>
<evidence type="ECO:0000313" key="6">
    <source>
        <dbReference type="EMBL" id="KAK7913004.1"/>
    </source>
</evidence>
<feature type="region of interest" description="Disordered" evidence="2">
    <location>
        <begin position="884"/>
        <end position="911"/>
    </location>
</feature>
<dbReference type="InterPro" id="IPR015940">
    <property type="entry name" value="UBA"/>
</dbReference>
<keyword evidence="3" id="KW-0472">Membrane</keyword>
<evidence type="ECO:0000259" key="5">
    <source>
        <dbReference type="PROSITE" id="PS51497"/>
    </source>
</evidence>
<dbReference type="CDD" id="cd14316">
    <property type="entry name" value="UBA2_UBAP1_like"/>
    <property type="match status" value="1"/>
</dbReference>
<dbReference type="PROSITE" id="PS51497">
    <property type="entry name" value="UMA"/>
    <property type="match status" value="1"/>
</dbReference>
<dbReference type="Pfam" id="PF21267">
    <property type="entry name" value="UBAP-1_UBA2"/>
    <property type="match status" value="1"/>
</dbReference>
<comment type="caution">
    <text evidence="6">The sequence shown here is derived from an EMBL/GenBank/DDBJ whole genome shotgun (WGS) entry which is preliminary data.</text>
</comment>
<evidence type="ECO:0000313" key="7">
    <source>
        <dbReference type="Proteomes" id="UP001460270"/>
    </source>
</evidence>